<proteinExistence type="predicted"/>
<dbReference type="EMBL" id="FQYU01000018">
    <property type="protein sequence ID" value="SHK02750.1"/>
    <property type="molecule type" value="Genomic_DNA"/>
</dbReference>
<keyword evidence="2" id="KW-1185">Reference proteome</keyword>
<evidence type="ECO:0000313" key="1">
    <source>
        <dbReference type="EMBL" id="SHK02750.1"/>
    </source>
</evidence>
<reference evidence="2" key="1">
    <citation type="submission" date="2016-11" db="EMBL/GenBank/DDBJ databases">
        <authorList>
            <person name="Varghese N."/>
            <person name="Submissions S."/>
        </authorList>
    </citation>
    <scope>NUCLEOTIDE SEQUENCE [LARGE SCALE GENOMIC DNA]</scope>
    <source>
        <strain evidence="2">DSM 19858</strain>
    </source>
</reference>
<accession>A0A1M6P4C1</accession>
<dbReference type="Proteomes" id="UP000184543">
    <property type="component" value="Unassembled WGS sequence"/>
</dbReference>
<protein>
    <submittedName>
        <fullName evidence="1">Uncharacterized protein</fullName>
    </submittedName>
</protein>
<dbReference type="AlphaFoldDB" id="A0A1M6P4C1"/>
<name>A0A1M6P4C1_9FLAO</name>
<gene>
    <name evidence="1" type="ORF">SAMN04488513_1186</name>
</gene>
<sequence>MVPGTRIYLRPPSWFRLSKDFMGLENDDNEIVRFYDVFGKDYNVGSYKYSKEAYEDIGAIVYDFEEITIDKYPGKKLVTNSDYGERAVTLVFGDTDFTVIAVAILNDDNDTKISDLINSFKSIVYDKDREIGPMEGAFFSINTEKSRFKLFFQGNGIFHFTENGEQPTDVNSSSYVINQMLVDSPAPNLKPIVDNIINASIEKGFKVTDRRRTSKDKINGYECYEELVYGVSGGEETRMVFTAINDGRRAVVIMGSAKEDYQENMEKFNQLTATVLFQ</sequence>
<evidence type="ECO:0000313" key="2">
    <source>
        <dbReference type="Proteomes" id="UP000184543"/>
    </source>
</evidence>
<dbReference type="STRING" id="192903.SAMN04488513_1186"/>
<organism evidence="1 2">
    <name type="scientific">Pseudozobellia thermophila</name>
    <dbReference type="NCBI Taxonomy" id="192903"/>
    <lineage>
        <taxon>Bacteria</taxon>
        <taxon>Pseudomonadati</taxon>
        <taxon>Bacteroidota</taxon>
        <taxon>Flavobacteriia</taxon>
        <taxon>Flavobacteriales</taxon>
        <taxon>Flavobacteriaceae</taxon>
        <taxon>Pseudozobellia</taxon>
    </lineage>
</organism>